<dbReference type="Pfam" id="PF04784">
    <property type="entry name" value="DUF547"/>
    <property type="match status" value="1"/>
</dbReference>
<dbReference type="Proteomes" id="UP000287651">
    <property type="component" value="Unassembled WGS sequence"/>
</dbReference>
<accession>A0A427A3E5</accession>
<evidence type="ECO:0000259" key="1">
    <source>
        <dbReference type="Pfam" id="PF04784"/>
    </source>
</evidence>
<dbReference type="EMBL" id="AMZH03003907">
    <property type="protein sequence ID" value="RRT70777.1"/>
    <property type="molecule type" value="Genomic_DNA"/>
</dbReference>
<dbReference type="PANTHER" id="PTHR23054:SF61">
    <property type="entry name" value="OS02G0153000 PROTEIN"/>
    <property type="match status" value="1"/>
</dbReference>
<protein>
    <recommendedName>
        <fullName evidence="1">DUF547 domain-containing protein</fullName>
    </recommendedName>
</protein>
<comment type="caution">
    <text evidence="2">The sequence shown here is derived from an EMBL/GenBank/DDBJ whole genome shotgun (WGS) entry which is preliminary data.</text>
</comment>
<dbReference type="InterPro" id="IPR006869">
    <property type="entry name" value="DUF547"/>
</dbReference>
<sequence length="160" mass="17238">MNLKVTIQVQKLQQELQEEIDLHVALANAVAHNAGPLLNSPSKLPDKVCSNALSLLNAFYKTGLSLHALSSVLCLPSPSGVVPQASYIIGGQSFSAAEIEFVVLKMKPPGHRPQLALALSLHKLRISEEHRKYSIDGPEPLLLFALSCGMYSSPAVSFLI</sequence>
<gene>
    <name evidence="2" type="ORF">B296_00007188</name>
</gene>
<evidence type="ECO:0000313" key="2">
    <source>
        <dbReference type="EMBL" id="RRT70777.1"/>
    </source>
</evidence>
<feature type="domain" description="DUF547" evidence="1">
    <location>
        <begin position="82"/>
        <end position="157"/>
    </location>
</feature>
<dbReference type="PANTHER" id="PTHR23054">
    <property type="entry name" value="TERNARY COMPLEX FACTOR MIP1, LEUCINE-ZIPPER-RELATED"/>
    <property type="match status" value="1"/>
</dbReference>
<proteinExistence type="predicted"/>
<evidence type="ECO:0000313" key="3">
    <source>
        <dbReference type="Proteomes" id="UP000287651"/>
    </source>
</evidence>
<reference evidence="2 3" key="1">
    <citation type="journal article" date="2014" name="Agronomy (Basel)">
        <title>A Draft Genome Sequence for Ensete ventricosum, the Drought-Tolerant Tree Against Hunger.</title>
        <authorList>
            <person name="Harrison J."/>
            <person name="Moore K.A."/>
            <person name="Paszkiewicz K."/>
            <person name="Jones T."/>
            <person name="Grant M."/>
            <person name="Ambacheew D."/>
            <person name="Muzemil S."/>
            <person name="Studholme D.J."/>
        </authorList>
    </citation>
    <scope>NUCLEOTIDE SEQUENCE [LARGE SCALE GENOMIC DNA]</scope>
</reference>
<dbReference type="AlphaFoldDB" id="A0A427A3E5"/>
<name>A0A427A3E5_ENSVE</name>
<organism evidence="2 3">
    <name type="scientific">Ensete ventricosum</name>
    <name type="common">Abyssinian banana</name>
    <name type="synonym">Musa ensete</name>
    <dbReference type="NCBI Taxonomy" id="4639"/>
    <lineage>
        <taxon>Eukaryota</taxon>
        <taxon>Viridiplantae</taxon>
        <taxon>Streptophyta</taxon>
        <taxon>Embryophyta</taxon>
        <taxon>Tracheophyta</taxon>
        <taxon>Spermatophyta</taxon>
        <taxon>Magnoliopsida</taxon>
        <taxon>Liliopsida</taxon>
        <taxon>Zingiberales</taxon>
        <taxon>Musaceae</taxon>
        <taxon>Ensete</taxon>
    </lineage>
</organism>